<dbReference type="InterPro" id="IPR057326">
    <property type="entry name" value="KR_dom"/>
</dbReference>
<dbReference type="InterPro" id="IPR002347">
    <property type="entry name" value="SDR_fam"/>
</dbReference>
<proteinExistence type="inferred from homology"/>
<dbReference type="InterPro" id="IPR050259">
    <property type="entry name" value="SDR"/>
</dbReference>
<reference evidence="3" key="1">
    <citation type="submission" date="2022-10" db="EMBL/GenBank/DDBJ databases">
        <title>The complete genomes of actinobacterial strains from the NBC collection.</title>
        <authorList>
            <person name="Joergensen T.S."/>
            <person name="Alvarez Arevalo M."/>
            <person name="Sterndorff E.B."/>
            <person name="Faurdal D."/>
            <person name="Vuksanovic O."/>
            <person name="Mourched A.-S."/>
            <person name="Charusanti P."/>
            <person name="Shaw S."/>
            <person name="Blin K."/>
            <person name="Weber T."/>
        </authorList>
    </citation>
    <scope>NUCLEOTIDE SEQUENCE</scope>
    <source>
        <strain evidence="3">NBC_01401</strain>
    </source>
</reference>
<feature type="domain" description="Ketoreductase" evidence="2">
    <location>
        <begin position="6"/>
        <end position="192"/>
    </location>
</feature>
<evidence type="ECO:0000256" key="1">
    <source>
        <dbReference type="ARBA" id="ARBA00006484"/>
    </source>
</evidence>
<evidence type="ECO:0000313" key="3">
    <source>
        <dbReference type="EMBL" id="WTY97792.1"/>
    </source>
</evidence>
<evidence type="ECO:0000259" key="2">
    <source>
        <dbReference type="SMART" id="SM00822"/>
    </source>
</evidence>
<dbReference type="EMBL" id="CP109535">
    <property type="protein sequence ID" value="WTY97792.1"/>
    <property type="molecule type" value="Genomic_DNA"/>
</dbReference>
<accession>A0AAU3H3L6</accession>
<dbReference type="SMART" id="SM00822">
    <property type="entry name" value="PKS_KR"/>
    <property type="match status" value="1"/>
</dbReference>
<dbReference type="AlphaFoldDB" id="A0AAU3H3L6"/>
<sequence>MSQHKRVALISGASRGIGAATAREFGRRGYHVIVNYRSSADAAKGVVAAIEEEGGSAQAGQADVCDGGQVAALVESVREEHGRIDVLVCNANTVNPSFLPLTELSWDAFAEKVNGELAGVFFLSQRILAVMREQRAGRIVFISSTAADSIGMAVAHSTAKAALNTFGRHVAGIGAQYGVTVNTLAFGAVRTESSGQGFSEGLRTYLTDRSVLNRLVEPEDAARAVALLADDDFGAVAGQLIRLDGGYDTLDQQLHPLTNHFS</sequence>
<protein>
    <submittedName>
        <fullName evidence="3">SDR family oxidoreductase</fullName>
    </submittedName>
</protein>
<dbReference type="PANTHER" id="PTHR42879">
    <property type="entry name" value="3-OXOACYL-(ACYL-CARRIER-PROTEIN) REDUCTASE"/>
    <property type="match status" value="1"/>
</dbReference>
<dbReference type="PANTHER" id="PTHR42879:SF2">
    <property type="entry name" value="3-OXOACYL-[ACYL-CARRIER-PROTEIN] REDUCTASE FABG"/>
    <property type="match status" value="1"/>
</dbReference>
<dbReference type="InterPro" id="IPR036291">
    <property type="entry name" value="NAD(P)-bd_dom_sf"/>
</dbReference>
<comment type="similarity">
    <text evidence="1">Belongs to the short-chain dehydrogenases/reductases (SDR) family.</text>
</comment>
<organism evidence="3">
    <name type="scientific">Streptomyces sp. NBC_01401</name>
    <dbReference type="NCBI Taxonomy" id="2903854"/>
    <lineage>
        <taxon>Bacteria</taxon>
        <taxon>Bacillati</taxon>
        <taxon>Actinomycetota</taxon>
        <taxon>Actinomycetes</taxon>
        <taxon>Kitasatosporales</taxon>
        <taxon>Streptomycetaceae</taxon>
        <taxon>Streptomyces</taxon>
    </lineage>
</organism>
<dbReference type="PRINTS" id="PR00081">
    <property type="entry name" value="GDHRDH"/>
</dbReference>
<dbReference type="Gene3D" id="3.40.50.720">
    <property type="entry name" value="NAD(P)-binding Rossmann-like Domain"/>
    <property type="match status" value="1"/>
</dbReference>
<gene>
    <name evidence="3" type="ORF">OG626_24350</name>
</gene>
<name>A0AAU3H3L6_9ACTN</name>
<dbReference type="SUPFAM" id="SSF51735">
    <property type="entry name" value="NAD(P)-binding Rossmann-fold domains"/>
    <property type="match status" value="1"/>
</dbReference>
<dbReference type="Pfam" id="PF13561">
    <property type="entry name" value="adh_short_C2"/>
    <property type="match status" value="1"/>
</dbReference>